<dbReference type="InterPro" id="IPR008779">
    <property type="entry name" value="Plasmodium_HRP"/>
</dbReference>
<evidence type="ECO:0000256" key="1">
    <source>
        <dbReference type="SAM" id="MobiDB-lite"/>
    </source>
</evidence>
<evidence type="ECO:0000313" key="3">
    <source>
        <dbReference type="Proteomes" id="UP000030699"/>
    </source>
</evidence>
<dbReference type="AlphaFoldDB" id="A0A024WH28"/>
<organism evidence="2 3">
    <name type="scientific">Plasmodium falciparum MaliPS096_E11</name>
    <dbReference type="NCBI Taxonomy" id="1036727"/>
    <lineage>
        <taxon>Eukaryota</taxon>
        <taxon>Sar</taxon>
        <taxon>Alveolata</taxon>
        <taxon>Apicomplexa</taxon>
        <taxon>Aconoidasida</taxon>
        <taxon>Haemosporida</taxon>
        <taxon>Plasmodiidae</taxon>
        <taxon>Plasmodium</taxon>
        <taxon>Plasmodium (Laverania)</taxon>
    </lineage>
</organism>
<name>A0A024WH28_PLAFA</name>
<protein>
    <recommendedName>
        <fullName evidence="4">Histidine-rich protein III</fullName>
    </recommendedName>
</protein>
<sequence>MVSFSKNKILSAAVFASVLLLDNNNSEFNNNLFSKNAKGLNSNKRLLHESQAHAANAHHAADANHGFHFNLHDNNSHTLHHAKANACFDDSHHDDSHHDGAHHDDAHHDGAHHDDAHHDGAHHDGAHHDGAHHDGAHHDGAHHNATTHHLHH</sequence>
<feature type="region of interest" description="Disordered" evidence="1">
    <location>
        <begin position="91"/>
        <end position="152"/>
    </location>
</feature>
<evidence type="ECO:0008006" key="4">
    <source>
        <dbReference type="Google" id="ProtNLM"/>
    </source>
</evidence>
<reference evidence="2 3" key="1">
    <citation type="submission" date="2013-02" db="EMBL/GenBank/DDBJ databases">
        <title>The Genome Annotation of Plasmodium falciparum MaliPS096_E11.</title>
        <authorList>
            <consortium name="The Broad Institute Genome Sequencing Platform"/>
            <consortium name="The Broad Institute Genome Sequencing Center for Infectious Disease"/>
            <person name="Neafsey D."/>
            <person name="Hoffman S."/>
            <person name="Volkman S."/>
            <person name="Rosenthal P."/>
            <person name="Walker B."/>
            <person name="Young S.K."/>
            <person name="Zeng Q."/>
            <person name="Gargeya S."/>
            <person name="Fitzgerald M."/>
            <person name="Haas B."/>
            <person name="Abouelleil A."/>
            <person name="Allen A.W."/>
            <person name="Alvarado L."/>
            <person name="Arachchi H.M."/>
            <person name="Berlin A.M."/>
            <person name="Chapman S.B."/>
            <person name="Gainer-Dewar J."/>
            <person name="Goldberg J."/>
            <person name="Griggs A."/>
            <person name="Gujja S."/>
            <person name="Hansen M."/>
            <person name="Howarth C."/>
            <person name="Imamovic A."/>
            <person name="Ireland A."/>
            <person name="Larimer J."/>
            <person name="McCowan C."/>
            <person name="Murphy C."/>
            <person name="Pearson M."/>
            <person name="Poon T.W."/>
            <person name="Priest M."/>
            <person name="Roberts A."/>
            <person name="Saif S."/>
            <person name="Shea T."/>
            <person name="Sisk P."/>
            <person name="Sykes S."/>
            <person name="Wortman J."/>
            <person name="Nusbaum C."/>
            <person name="Birren B."/>
        </authorList>
    </citation>
    <scope>NUCLEOTIDE SEQUENCE [LARGE SCALE GENOMIC DNA]</scope>
    <source>
        <strain evidence="2 3">MaliPS096_E11</strain>
    </source>
</reference>
<dbReference type="Proteomes" id="UP000030699">
    <property type="component" value="Unassembled WGS sequence"/>
</dbReference>
<gene>
    <name evidence="2" type="ORF">PFMALIP_06087</name>
</gene>
<accession>A0A024WH28</accession>
<dbReference type="Pfam" id="PF05403">
    <property type="entry name" value="Plasmodium_HRP"/>
    <property type="match status" value="1"/>
</dbReference>
<reference evidence="2 3" key="2">
    <citation type="submission" date="2013-02" db="EMBL/GenBank/DDBJ databases">
        <title>The Genome Sequence of Plasmodium falciparum MaliPS096_E11.</title>
        <authorList>
            <consortium name="The Broad Institute Genome Sequencing Platform"/>
            <consortium name="The Broad Institute Genome Sequencing Center for Infectious Disease"/>
            <person name="Neafsey D."/>
            <person name="Cheeseman I."/>
            <person name="Volkman S."/>
            <person name="Adams J."/>
            <person name="Walker B."/>
            <person name="Young S.K."/>
            <person name="Zeng Q."/>
            <person name="Gargeya S."/>
            <person name="Fitzgerald M."/>
            <person name="Haas B."/>
            <person name="Abouelleil A."/>
            <person name="Alvarado L."/>
            <person name="Arachchi H.M."/>
            <person name="Berlin A.M."/>
            <person name="Chapman S.B."/>
            <person name="Dewar J."/>
            <person name="Goldberg J."/>
            <person name="Griggs A."/>
            <person name="Gujja S."/>
            <person name="Hansen M."/>
            <person name="Howarth C."/>
            <person name="Imamovic A."/>
            <person name="Larimer J."/>
            <person name="McCowan C."/>
            <person name="Murphy C."/>
            <person name="Neiman D."/>
            <person name="Pearson M."/>
            <person name="Priest M."/>
            <person name="Roberts A."/>
            <person name="Saif S."/>
            <person name="Shea T."/>
            <person name="Sisk P."/>
            <person name="Sykes S."/>
            <person name="Wortman J."/>
            <person name="Nusbaum C."/>
            <person name="Birren B."/>
        </authorList>
    </citation>
    <scope>NUCLEOTIDE SEQUENCE [LARGE SCALE GENOMIC DNA]</scope>
    <source>
        <strain evidence="2 3">MaliPS096_E11</strain>
    </source>
</reference>
<dbReference type="EMBL" id="KI925928">
    <property type="protein sequence ID" value="ETW45841.1"/>
    <property type="molecule type" value="Genomic_DNA"/>
</dbReference>
<evidence type="ECO:0000313" key="2">
    <source>
        <dbReference type="EMBL" id="ETW45841.1"/>
    </source>
</evidence>
<proteinExistence type="predicted"/>
<feature type="compositionally biased region" description="Basic and acidic residues" evidence="1">
    <location>
        <begin position="91"/>
        <end position="142"/>
    </location>
</feature>